<dbReference type="EMBL" id="GECZ01001752">
    <property type="protein sequence ID" value="JAS68017.1"/>
    <property type="molecule type" value="Transcribed_RNA"/>
</dbReference>
<sequence length="122" mass="13393">YCRSTMAVSTVLILLTLTVTSALADAFDEVKFTEDNVANFHQLFVTLLQKLGFNSTPGLLQQGDPNPLALLEQLIQNVTSNNTLLPAVTDNTPATRAVIDAPTRRCRTGQSRDIQGRCRDIF</sequence>
<dbReference type="EMBL" id="GECZ01030486">
    <property type="protein sequence ID" value="JAS39283.1"/>
    <property type="molecule type" value="Transcribed_RNA"/>
</dbReference>
<evidence type="ECO:0000313" key="3">
    <source>
        <dbReference type="EMBL" id="JAS68017.1"/>
    </source>
</evidence>
<evidence type="ECO:0000256" key="1">
    <source>
        <dbReference type="SAM" id="SignalP"/>
    </source>
</evidence>
<accession>A0A1B6EN16</accession>
<dbReference type="AlphaFoldDB" id="A0A1B6EN16"/>
<evidence type="ECO:0000313" key="2">
    <source>
        <dbReference type="EMBL" id="JAS39283.1"/>
    </source>
</evidence>
<protein>
    <submittedName>
        <fullName evidence="2">Uncharacterized protein</fullName>
    </submittedName>
</protein>
<name>A0A1B6EN16_9HEMI</name>
<feature type="chain" id="PRO_5008582232" evidence="1">
    <location>
        <begin position="27"/>
        <end position="122"/>
    </location>
</feature>
<feature type="signal peptide" evidence="1">
    <location>
        <begin position="1"/>
        <end position="26"/>
    </location>
</feature>
<feature type="non-terminal residue" evidence="2">
    <location>
        <position position="1"/>
    </location>
</feature>
<organism evidence="2">
    <name type="scientific">Cuerna arida</name>
    <dbReference type="NCBI Taxonomy" id="1464854"/>
    <lineage>
        <taxon>Eukaryota</taxon>
        <taxon>Metazoa</taxon>
        <taxon>Ecdysozoa</taxon>
        <taxon>Arthropoda</taxon>
        <taxon>Hexapoda</taxon>
        <taxon>Insecta</taxon>
        <taxon>Pterygota</taxon>
        <taxon>Neoptera</taxon>
        <taxon>Paraneoptera</taxon>
        <taxon>Hemiptera</taxon>
        <taxon>Auchenorrhyncha</taxon>
        <taxon>Membracoidea</taxon>
        <taxon>Cicadellidae</taxon>
        <taxon>Cicadellinae</taxon>
        <taxon>Proconiini</taxon>
        <taxon>Cuerna</taxon>
    </lineage>
</organism>
<proteinExistence type="predicted"/>
<reference evidence="2" key="1">
    <citation type="submission" date="2015-11" db="EMBL/GenBank/DDBJ databases">
        <title>De novo transcriptome assembly of four potential Pierce s Disease insect vectors from Arizona vineyards.</title>
        <authorList>
            <person name="Tassone E.E."/>
        </authorList>
    </citation>
    <scope>NUCLEOTIDE SEQUENCE</scope>
</reference>
<gene>
    <name evidence="2" type="ORF">g.12513</name>
    <name evidence="3" type="ORF">g.12514</name>
</gene>
<keyword evidence="1" id="KW-0732">Signal</keyword>